<evidence type="ECO:0000313" key="3">
    <source>
        <dbReference type="Proteomes" id="UP000634136"/>
    </source>
</evidence>
<reference evidence="2" key="1">
    <citation type="submission" date="2020-09" db="EMBL/GenBank/DDBJ databases">
        <title>Genome-Enabled Discovery of Anthraquinone Biosynthesis in Senna tora.</title>
        <authorList>
            <person name="Kang S.-H."/>
            <person name="Pandey R.P."/>
            <person name="Lee C.-M."/>
            <person name="Sim J.-S."/>
            <person name="Jeong J.-T."/>
            <person name="Choi B.-S."/>
            <person name="Jung M."/>
            <person name="Ginzburg D."/>
            <person name="Zhao K."/>
            <person name="Won S.Y."/>
            <person name="Oh T.-J."/>
            <person name="Yu Y."/>
            <person name="Kim N.-H."/>
            <person name="Lee O.R."/>
            <person name="Lee T.-H."/>
            <person name="Bashyal P."/>
            <person name="Kim T.-S."/>
            <person name="Lee W.-H."/>
            <person name="Kawkins C."/>
            <person name="Kim C.-K."/>
            <person name="Kim J.S."/>
            <person name="Ahn B.O."/>
            <person name="Rhee S.Y."/>
            <person name="Sohng J.K."/>
        </authorList>
    </citation>
    <scope>NUCLEOTIDE SEQUENCE</scope>
    <source>
        <tissue evidence="2">Leaf</tissue>
    </source>
</reference>
<evidence type="ECO:0000313" key="2">
    <source>
        <dbReference type="EMBL" id="KAF7807198.1"/>
    </source>
</evidence>
<comment type="caution">
    <text evidence="2">The sequence shown here is derived from an EMBL/GenBank/DDBJ whole genome shotgun (WGS) entry which is preliminary data.</text>
</comment>
<accession>A0A834W3G7</accession>
<protein>
    <submittedName>
        <fullName evidence="2">Uncharacterized protein</fullName>
    </submittedName>
</protein>
<gene>
    <name evidence="2" type="ORF">G2W53_039359</name>
</gene>
<sequence>MADAIGATGTVQTGNQRKTKSAPEL</sequence>
<evidence type="ECO:0000256" key="1">
    <source>
        <dbReference type="SAM" id="MobiDB-lite"/>
    </source>
</evidence>
<organism evidence="2 3">
    <name type="scientific">Senna tora</name>
    <dbReference type="NCBI Taxonomy" id="362788"/>
    <lineage>
        <taxon>Eukaryota</taxon>
        <taxon>Viridiplantae</taxon>
        <taxon>Streptophyta</taxon>
        <taxon>Embryophyta</taxon>
        <taxon>Tracheophyta</taxon>
        <taxon>Spermatophyta</taxon>
        <taxon>Magnoliopsida</taxon>
        <taxon>eudicotyledons</taxon>
        <taxon>Gunneridae</taxon>
        <taxon>Pentapetalae</taxon>
        <taxon>rosids</taxon>
        <taxon>fabids</taxon>
        <taxon>Fabales</taxon>
        <taxon>Fabaceae</taxon>
        <taxon>Caesalpinioideae</taxon>
        <taxon>Cassia clade</taxon>
        <taxon>Senna</taxon>
    </lineage>
</organism>
<feature type="region of interest" description="Disordered" evidence="1">
    <location>
        <begin position="1"/>
        <end position="25"/>
    </location>
</feature>
<dbReference type="EMBL" id="JAAIUW010000012">
    <property type="protein sequence ID" value="KAF7807198.1"/>
    <property type="molecule type" value="Genomic_DNA"/>
</dbReference>
<keyword evidence="3" id="KW-1185">Reference proteome</keyword>
<dbReference type="AlphaFoldDB" id="A0A834W3G7"/>
<proteinExistence type="predicted"/>
<dbReference type="Proteomes" id="UP000634136">
    <property type="component" value="Unassembled WGS sequence"/>
</dbReference>
<name>A0A834W3G7_9FABA</name>